<evidence type="ECO:0000259" key="1">
    <source>
        <dbReference type="Pfam" id="PF03205"/>
    </source>
</evidence>
<dbReference type="GO" id="GO:0005525">
    <property type="term" value="F:GTP binding"/>
    <property type="evidence" value="ECO:0007669"/>
    <property type="project" value="InterPro"/>
</dbReference>
<dbReference type="NCBIfam" id="TIGR00176">
    <property type="entry name" value="mobB"/>
    <property type="match status" value="1"/>
</dbReference>
<dbReference type="PANTHER" id="PTHR40072:SF1">
    <property type="entry name" value="MOLYBDOPTERIN-GUANINE DINUCLEOTIDE BIOSYNTHESIS ADAPTER PROTEIN"/>
    <property type="match status" value="1"/>
</dbReference>
<gene>
    <name evidence="2" type="primary">mobB</name>
    <name evidence="2" type="ORF">NCTC11807_00812</name>
</gene>
<feature type="domain" description="Molybdopterin-guanine dinucleotide biosynthesis protein B (MobB)" evidence="1">
    <location>
        <begin position="2"/>
        <end position="122"/>
    </location>
</feature>
<dbReference type="GO" id="GO:0003677">
    <property type="term" value="F:DNA binding"/>
    <property type="evidence" value="ECO:0007669"/>
    <property type="project" value="InterPro"/>
</dbReference>
<organism evidence="2 3">
    <name type="scientific">Staphylococcus saccharolyticus</name>
    <dbReference type="NCBI Taxonomy" id="33028"/>
    <lineage>
        <taxon>Bacteria</taxon>
        <taxon>Bacillati</taxon>
        <taxon>Bacillota</taxon>
        <taxon>Bacilli</taxon>
        <taxon>Bacillales</taxon>
        <taxon>Staphylococcaceae</taxon>
        <taxon>Staphylococcus</taxon>
    </lineage>
</organism>
<dbReference type="RefSeq" id="WP_115312829.1">
    <property type="nucleotide sequence ID" value="NZ_CP066042.1"/>
</dbReference>
<dbReference type="EMBL" id="UHDZ01000001">
    <property type="protein sequence ID" value="SUM69351.1"/>
    <property type="molecule type" value="Genomic_DNA"/>
</dbReference>
<dbReference type="GO" id="GO:0009307">
    <property type="term" value="P:DNA restriction-modification system"/>
    <property type="evidence" value="ECO:0007669"/>
    <property type="project" value="InterPro"/>
</dbReference>
<dbReference type="SUPFAM" id="SSF52540">
    <property type="entry name" value="P-loop containing nucleoside triphosphate hydrolases"/>
    <property type="match status" value="1"/>
</dbReference>
<dbReference type="Proteomes" id="UP000255425">
    <property type="component" value="Unassembled WGS sequence"/>
</dbReference>
<dbReference type="GeneID" id="63934792"/>
<dbReference type="Pfam" id="PF03205">
    <property type="entry name" value="MobB"/>
    <property type="match status" value="1"/>
</dbReference>
<evidence type="ECO:0000313" key="2">
    <source>
        <dbReference type="EMBL" id="SUM69351.1"/>
    </source>
</evidence>
<keyword evidence="3" id="KW-1185">Reference proteome</keyword>
<reference evidence="2 3" key="1">
    <citation type="submission" date="2018-06" db="EMBL/GenBank/DDBJ databases">
        <authorList>
            <consortium name="Pathogen Informatics"/>
            <person name="Doyle S."/>
        </authorList>
    </citation>
    <scope>NUCLEOTIDE SEQUENCE [LARGE SCALE GENOMIC DNA]</scope>
    <source>
        <strain evidence="2 3">NCTC11807</strain>
    </source>
</reference>
<dbReference type="InterPro" id="IPR027417">
    <property type="entry name" value="P-loop_NTPase"/>
</dbReference>
<dbReference type="GO" id="GO:0006777">
    <property type="term" value="P:Mo-molybdopterin cofactor biosynthetic process"/>
    <property type="evidence" value="ECO:0007669"/>
    <property type="project" value="InterPro"/>
</dbReference>
<dbReference type="PANTHER" id="PTHR40072">
    <property type="entry name" value="MOLYBDOPTERIN-GUANINE DINUCLEOTIDE BIOSYNTHESIS ADAPTER PROTEIN-RELATED"/>
    <property type="match status" value="1"/>
</dbReference>
<accession>A0A380H3I1</accession>
<protein>
    <submittedName>
        <fullName evidence="2">MobB protein</fullName>
    </submittedName>
</protein>
<dbReference type="InterPro" id="IPR052539">
    <property type="entry name" value="MGD_biosynthesis_adapter"/>
</dbReference>
<name>A0A380H3I1_9STAP</name>
<dbReference type="Gene3D" id="3.40.50.300">
    <property type="entry name" value="P-loop containing nucleotide triphosphate hydrolases"/>
    <property type="match status" value="1"/>
</dbReference>
<dbReference type="InterPro" id="IPR004435">
    <property type="entry name" value="MobB_dom"/>
</dbReference>
<evidence type="ECO:0000313" key="3">
    <source>
        <dbReference type="Proteomes" id="UP000255425"/>
    </source>
</evidence>
<dbReference type="GO" id="GO:0004519">
    <property type="term" value="F:endonuclease activity"/>
    <property type="evidence" value="ECO:0007669"/>
    <property type="project" value="InterPro"/>
</dbReference>
<sequence>MILQIVGFKNSGKTTLMMHAISFLKDKGYTVATIKHHGHEGEDIVLQNDKVDHMKHFNAGADLSIVQGHHYQQTVTRQSKQKLADIIKESVTMKCDIILVEGFKHENYYKIIVYHEENELVQLSKLTQIKGLINSNDFRAFKKLEKLLLELIKIEGMK</sequence>
<proteinExistence type="predicted"/>
<dbReference type="AlphaFoldDB" id="A0A380H3I1"/>